<reference evidence="2 3" key="1">
    <citation type="submission" date="2011-10" db="EMBL/GenBank/DDBJ databases">
        <authorList>
            <person name="Genoscope - CEA"/>
        </authorList>
    </citation>
    <scope>NUCLEOTIDE SEQUENCE [LARGE SCALE GENOMIC DNA]</scope>
    <source>
        <strain evidence="2 3">RCC 1105</strain>
    </source>
</reference>
<accession>K8ERX4</accession>
<gene>
    <name evidence="2" type="ordered locus">Bathy19g00270</name>
</gene>
<proteinExistence type="predicted"/>
<keyword evidence="3" id="KW-1185">Reference proteome</keyword>
<name>K8ERX4_9CHLO</name>
<evidence type="ECO:0000256" key="1">
    <source>
        <dbReference type="SAM" id="MobiDB-lite"/>
    </source>
</evidence>
<dbReference type="GeneID" id="19010720"/>
<dbReference type="RefSeq" id="XP_007508072.1">
    <property type="nucleotide sequence ID" value="XM_007508010.1"/>
</dbReference>
<feature type="compositionally biased region" description="Basic and acidic residues" evidence="1">
    <location>
        <begin position="119"/>
        <end position="136"/>
    </location>
</feature>
<feature type="compositionally biased region" description="Basic and acidic residues" evidence="1">
    <location>
        <begin position="1"/>
        <end position="18"/>
    </location>
</feature>
<evidence type="ECO:0000313" key="2">
    <source>
        <dbReference type="EMBL" id="CCO20791.1"/>
    </source>
</evidence>
<protein>
    <submittedName>
        <fullName evidence="2">Uncharacterized protein</fullName>
    </submittedName>
</protein>
<feature type="region of interest" description="Disordered" evidence="1">
    <location>
        <begin position="118"/>
        <end position="160"/>
    </location>
</feature>
<organism evidence="2 3">
    <name type="scientific">Bathycoccus prasinos</name>
    <dbReference type="NCBI Taxonomy" id="41875"/>
    <lineage>
        <taxon>Eukaryota</taxon>
        <taxon>Viridiplantae</taxon>
        <taxon>Chlorophyta</taxon>
        <taxon>Mamiellophyceae</taxon>
        <taxon>Mamiellales</taxon>
        <taxon>Bathycoccaceae</taxon>
        <taxon>Bathycoccus</taxon>
    </lineage>
</organism>
<dbReference type="Proteomes" id="UP000198341">
    <property type="component" value="Chromosome 19"/>
</dbReference>
<feature type="region of interest" description="Disordered" evidence="1">
    <location>
        <begin position="1"/>
        <end position="35"/>
    </location>
</feature>
<sequence>MRRRAEEEEEERKKKAETEEAEEEEDFLCTQEKRKSSQLLPSFVVASQDANKENVDVTRNVPCVKKSENVLRNAFEKFFEDTITTRFEETNGFIFEVLTALSDAPRCVHPFLSTQPQRGVEKNKREEIREGERAPEEISAASDSAEQKKQISTKPKKMSSKEKASMGLCFREAVTLDDFLDGYNTQVNLPPKRVLALTKAEKSKRSSYINYWKAFARIFRDALSDFETLFGDKAGEYIGEFELAMEEALVVSTEQTSKRAGEQKRWKPVASAFISASAETRETMRTSWNLKGIMNQMHLKTFTL</sequence>
<dbReference type="EMBL" id="FO082260">
    <property type="protein sequence ID" value="CCO20791.1"/>
    <property type="molecule type" value="Genomic_DNA"/>
</dbReference>
<dbReference type="AlphaFoldDB" id="K8ERX4"/>
<evidence type="ECO:0000313" key="3">
    <source>
        <dbReference type="Proteomes" id="UP000198341"/>
    </source>
</evidence>
<dbReference type="KEGG" id="bpg:Bathy19g00270"/>